<dbReference type="Gene3D" id="3.90.1210.10">
    <property type="entry name" value="Antifreeze-like/N-acetylneuraminic acid synthase C-terminal domain"/>
    <property type="match status" value="1"/>
</dbReference>
<dbReference type="InterPro" id="IPR006190">
    <property type="entry name" value="SAF_AFP_Neu5Ac"/>
</dbReference>
<dbReference type="NCBIfam" id="TIGR03569">
    <property type="entry name" value="NeuB_NnaB"/>
    <property type="match status" value="1"/>
</dbReference>
<comment type="caution">
    <text evidence="2">The sequence shown here is derived from an EMBL/GenBank/DDBJ whole genome shotgun (WGS) entry which is preliminary data.</text>
</comment>
<gene>
    <name evidence="2" type="ORF">TH5_03005</name>
</gene>
<dbReference type="RefSeq" id="WP_114120598.1">
    <property type="nucleotide sequence ID" value="NZ_JPWA01000002.1"/>
</dbReference>
<dbReference type="InterPro" id="IPR020007">
    <property type="entry name" value="NeuB/NeuA"/>
</dbReference>
<proteinExistence type="predicted"/>
<protein>
    <recommendedName>
        <fullName evidence="1">AFP-like domain-containing protein</fullName>
    </recommendedName>
</protein>
<dbReference type="InterPro" id="IPR051690">
    <property type="entry name" value="PseI-like"/>
</dbReference>
<keyword evidence="3" id="KW-1185">Reference proteome</keyword>
<evidence type="ECO:0000313" key="3">
    <source>
        <dbReference type="Proteomes" id="UP000252419"/>
    </source>
</evidence>
<dbReference type="SMART" id="SM00858">
    <property type="entry name" value="SAF"/>
    <property type="match status" value="1"/>
</dbReference>
<dbReference type="InterPro" id="IPR013785">
    <property type="entry name" value="Aldolase_TIM"/>
</dbReference>
<reference evidence="2 3" key="1">
    <citation type="submission" date="2014-07" db="EMBL/GenBank/DDBJ databases">
        <title>Draft genome sequence of Thalassospira xianhensis P-4 (MCCC 1A02616).</title>
        <authorList>
            <person name="Lai Q."/>
            <person name="Shao Z."/>
        </authorList>
    </citation>
    <scope>NUCLEOTIDE SEQUENCE [LARGE SCALE GENOMIC DNA]</scope>
    <source>
        <strain evidence="2 3">MCCC 1A02616</strain>
    </source>
</reference>
<dbReference type="EMBL" id="JPWA01000002">
    <property type="protein sequence ID" value="RCK07373.1"/>
    <property type="molecule type" value="Genomic_DNA"/>
</dbReference>
<sequence>MENVLIIAEAGVNHNGSLSLAKKMVMAAKKAGADIVKFQTGIAELIVSGEAPKADYQKHTTGATESQLTMLKKLLLPLDDFQILKNYCDDLGIMFMSTAFDMPSLDLLVKLGQKSFKVPSGEITNLPYLQKIASYDAETILSTGMADLDEINEAIDVMLAAGLNKDKLVILHCTTAYPTPLDEVNLNAMKSIQEKFGVRVGYSDHTLGIEVPIAAVALGATVIEKHFTLDRNMEGPDHSASLEPDELAQMISCVRNIEKALGNSNKAPSNSEMQNIIAARRSIHTAKPLKEGEIITEDSLIMKRPGDGISPMQIGSILGKRAAHPVSEGTKLQLQDVEGA</sequence>
<evidence type="ECO:0000313" key="2">
    <source>
        <dbReference type="EMBL" id="RCK07373.1"/>
    </source>
</evidence>
<dbReference type="InterPro" id="IPR057736">
    <property type="entry name" value="SAF_PseI/NeuA/NeuB"/>
</dbReference>
<feature type="domain" description="AFP-like" evidence="1">
    <location>
        <begin position="282"/>
        <end position="340"/>
    </location>
</feature>
<organism evidence="2 3">
    <name type="scientific">Thalassospira xianhensis MCCC 1A02616</name>
    <dbReference type="NCBI Taxonomy" id="1177929"/>
    <lineage>
        <taxon>Bacteria</taxon>
        <taxon>Pseudomonadati</taxon>
        <taxon>Pseudomonadota</taxon>
        <taxon>Alphaproteobacteria</taxon>
        <taxon>Rhodospirillales</taxon>
        <taxon>Thalassospiraceae</taxon>
        <taxon>Thalassospira</taxon>
    </lineage>
</organism>
<dbReference type="PROSITE" id="PS50844">
    <property type="entry name" value="AFP_LIKE"/>
    <property type="match status" value="1"/>
</dbReference>
<dbReference type="SUPFAM" id="SSF51569">
    <property type="entry name" value="Aldolase"/>
    <property type="match status" value="1"/>
</dbReference>
<dbReference type="InterPro" id="IPR036732">
    <property type="entry name" value="AFP_Neu5c_C_sf"/>
</dbReference>
<dbReference type="AlphaFoldDB" id="A0A367UIB1"/>
<dbReference type="InterPro" id="IPR013132">
    <property type="entry name" value="PseI/NeuA/B-like_N"/>
</dbReference>
<dbReference type="Proteomes" id="UP000252419">
    <property type="component" value="Unassembled WGS sequence"/>
</dbReference>
<dbReference type="CDD" id="cd11615">
    <property type="entry name" value="SAF_NeuB_like"/>
    <property type="match status" value="1"/>
</dbReference>
<dbReference type="GO" id="GO:0016051">
    <property type="term" value="P:carbohydrate biosynthetic process"/>
    <property type="evidence" value="ECO:0007669"/>
    <property type="project" value="InterPro"/>
</dbReference>
<name>A0A367UIB1_9PROT</name>
<evidence type="ECO:0000259" key="1">
    <source>
        <dbReference type="PROSITE" id="PS50844"/>
    </source>
</evidence>
<dbReference type="PANTHER" id="PTHR42966:SF1">
    <property type="entry name" value="SIALIC ACID SYNTHASE"/>
    <property type="match status" value="1"/>
</dbReference>
<dbReference type="InterPro" id="IPR013974">
    <property type="entry name" value="SAF"/>
</dbReference>
<dbReference type="GO" id="GO:0047444">
    <property type="term" value="F:N-acylneuraminate-9-phosphate synthase activity"/>
    <property type="evidence" value="ECO:0007669"/>
    <property type="project" value="TreeGrafter"/>
</dbReference>
<dbReference type="Gene3D" id="3.20.20.70">
    <property type="entry name" value="Aldolase class I"/>
    <property type="match status" value="1"/>
</dbReference>
<dbReference type="SUPFAM" id="SSF51269">
    <property type="entry name" value="AFP III-like domain"/>
    <property type="match status" value="1"/>
</dbReference>
<dbReference type="Pfam" id="PF08666">
    <property type="entry name" value="SAF"/>
    <property type="match status" value="1"/>
</dbReference>
<accession>A0A367UIB1</accession>
<dbReference type="Pfam" id="PF03102">
    <property type="entry name" value="NeuB"/>
    <property type="match status" value="1"/>
</dbReference>
<dbReference type="PANTHER" id="PTHR42966">
    <property type="entry name" value="N-ACETYLNEURAMINATE SYNTHASE"/>
    <property type="match status" value="1"/>
</dbReference>